<organism evidence="2 3">
    <name type="scientific">Aneurinibacillus aneurinilyticus ATCC 12856</name>
    <dbReference type="NCBI Taxonomy" id="649747"/>
    <lineage>
        <taxon>Bacteria</taxon>
        <taxon>Bacillati</taxon>
        <taxon>Bacillota</taxon>
        <taxon>Bacilli</taxon>
        <taxon>Bacillales</taxon>
        <taxon>Paenibacillaceae</taxon>
        <taxon>Aneurinibacillus group</taxon>
        <taxon>Aneurinibacillus</taxon>
    </lineage>
</organism>
<keyword evidence="1" id="KW-1133">Transmembrane helix</keyword>
<gene>
    <name evidence="2" type="ORF">HMPREF0083_00970</name>
</gene>
<accession>U1YJF9</accession>
<feature type="transmembrane region" description="Helical" evidence="1">
    <location>
        <begin position="33"/>
        <end position="51"/>
    </location>
</feature>
<reference evidence="2 3" key="1">
    <citation type="submission" date="2013-08" db="EMBL/GenBank/DDBJ databases">
        <authorList>
            <person name="Weinstock G."/>
            <person name="Sodergren E."/>
            <person name="Wylie T."/>
            <person name="Fulton L."/>
            <person name="Fulton R."/>
            <person name="Fronick C."/>
            <person name="O'Laughlin M."/>
            <person name="Godfrey J."/>
            <person name="Miner T."/>
            <person name="Herter B."/>
            <person name="Appelbaum E."/>
            <person name="Cordes M."/>
            <person name="Lek S."/>
            <person name="Wollam A."/>
            <person name="Pepin K.H."/>
            <person name="Palsikar V.B."/>
            <person name="Mitreva M."/>
            <person name="Wilson R.K."/>
        </authorList>
    </citation>
    <scope>NUCLEOTIDE SEQUENCE [LARGE SCALE GENOMIC DNA]</scope>
    <source>
        <strain evidence="2 3">ATCC 12856</strain>
    </source>
</reference>
<dbReference type="HOGENOM" id="CLU_2912345_0_0_9"/>
<proteinExistence type="predicted"/>
<dbReference type="EMBL" id="AWSJ01000063">
    <property type="protein sequence ID" value="ERI10921.1"/>
    <property type="molecule type" value="Genomic_DNA"/>
</dbReference>
<evidence type="ECO:0000256" key="1">
    <source>
        <dbReference type="SAM" id="Phobius"/>
    </source>
</evidence>
<comment type="caution">
    <text evidence="2">The sequence shown here is derived from an EMBL/GenBank/DDBJ whole genome shotgun (WGS) entry which is preliminary data.</text>
</comment>
<keyword evidence="1" id="KW-0472">Membrane</keyword>
<sequence length="61" mass="6829">MLAFLLSEPLAHFTDKSDVTEQLTVSFAGYSDTFILGFIISIHCGYGVPIFEKKTKEKQTN</sequence>
<evidence type="ECO:0000313" key="3">
    <source>
        <dbReference type="Proteomes" id="UP000016511"/>
    </source>
</evidence>
<keyword evidence="3" id="KW-1185">Reference proteome</keyword>
<name>U1YJF9_ANEAE</name>
<evidence type="ECO:0000313" key="2">
    <source>
        <dbReference type="EMBL" id="ERI10921.1"/>
    </source>
</evidence>
<protein>
    <submittedName>
        <fullName evidence="2">Uncharacterized protein</fullName>
    </submittedName>
</protein>
<dbReference type="Proteomes" id="UP000016511">
    <property type="component" value="Unassembled WGS sequence"/>
</dbReference>
<dbReference type="AlphaFoldDB" id="U1YJF9"/>
<dbReference type="PATRIC" id="fig|649747.3.peg.877"/>
<keyword evidence="1" id="KW-0812">Transmembrane</keyword>